<keyword evidence="2" id="KW-1185">Reference proteome</keyword>
<comment type="caution">
    <text evidence="1">The sequence shown here is derived from an EMBL/GenBank/DDBJ whole genome shotgun (WGS) entry which is preliminary data.</text>
</comment>
<gene>
    <name evidence="1" type="ORF">GUJ93_ZPchr0006g45939</name>
</gene>
<proteinExistence type="predicted"/>
<dbReference type="AlphaFoldDB" id="A0A8J5W213"/>
<accession>A0A8J5W213</accession>
<dbReference type="EMBL" id="JAAALK010000283">
    <property type="protein sequence ID" value="KAG8072138.1"/>
    <property type="molecule type" value="Genomic_DNA"/>
</dbReference>
<reference evidence="1" key="2">
    <citation type="submission" date="2021-02" db="EMBL/GenBank/DDBJ databases">
        <authorList>
            <person name="Kimball J.A."/>
            <person name="Haas M.W."/>
            <person name="Macchietto M."/>
            <person name="Kono T."/>
            <person name="Duquette J."/>
            <person name="Shao M."/>
        </authorList>
    </citation>
    <scope>NUCLEOTIDE SEQUENCE</scope>
    <source>
        <tissue evidence="1">Fresh leaf tissue</tissue>
    </source>
</reference>
<protein>
    <submittedName>
        <fullName evidence="1">Uncharacterized protein</fullName>
    </submittedName>
</protein>
<organism evidence="1 2">
    <name type="scientific">Zizania palustris</name>
    <name type="common">Northern wild rice</name>
    <dbReference type="NCBI Taxonomy" id="103762"/>
    <lineage>
        <taxon>Eukaryota</taxon>
        <taxon>Viridiplantae</taxon>
        <taxon>Streptophyta</taxon>
        <taxon>Embryophyta</taxon>
        <taxon>Tracheophyta</taxon>
        <taxon>Spermatophyta</taxon>
        <taxon>Magnoliopsida</taxon>
        <taxon>Liliopsida</taxon>
        <taxon>Poales</taxon>
        <taxon>Poaceae</taxon>
        <taxon>BOP clade</taxon>
        <taxon>Oryzoideae</taxon>
        <taxon>Oryzeae</taxon>
        <taxon>Zizaniinae</taxon>
        <taxon>Zizania</taxon>
    </lineage>
</organism>
<name>A0A8J5W213_ZIZPA</name>
<sequence>MAYGRGRGVNGGYRRAVARAAQRYQRTAQALLTRVARERARRTGALARASARAQGAAADASWCSQHLAPWRAADAERGLV</sequence>
<dbReference type="Proteomes" id="UP000729402">
    <property type="component" value="Unassembled WGS sequence"/>
</dbReference>
<evidence type="ECO:0000313" key="2">
    <source>
        <dbReference type="Proteomes" id="UP000729402"/>
    </source>
</evidence>
<evidence type="ECO:0000313" key="1">
    <source>
        <dbReference type="EMBL" id="KAG8072138.1"/>
    </source>
</evidence>
<reference evidence="1" key="1">
    <citation type="journal article" date="2021" name="bioRxiv">
        <title>Whole Genome Assembly and Annotation of Northern Wild Rice, Zizania palustris L., Supports a Whole Genome Duplication in the Zizania Genus.</title>
        <authorList>
            <person name="Haas M."/>
            <person name="Kono T."/>
            <person name="Macchietto M."/>
            <person name="Millas R."/>
            <person name="McGilp L."/>
            <person name="Shao M."/>
            <person name="Duquette J."/>
            <person name="Hirsch C.N."/>
            <person name="Kimball J."/>
        </authorList>
    </citation>
    <scope>NUCLEOTIDE SEQUENCE</scope>
    <source>
        <tissue evidence="1">Fresh leaf tissue</tissue>
    </source>
</reference>